<sequence>MNLLESCYVKLADFYNVFNMEINLSIVGHVKRFWRFHSLIIGAFGICAFTLGCAVQEPAYYEGTWVVTKAYNVGVSAHSSSESEQFLGRSVTYASDSAKLDQALCASPVYSSKEISGEEFHTAFKVSPSSLGFSDDSVTEVSLSCAEETANMGATILFQENSQAYTLVDGTFLKLEKTL</sequence>
<dbReference type="EMBL" id="CP001103">
    <property type="protein sequence ID" value="AEA99905.1"/>
    <property type="molecule type" value="Genomic_DNA"/>
</dbReference>
<dbReference type="HOGENOM" id="CLU_1682954_0_0_6"/>
<gene>
    <name evidence="1" type="ordered locus">MADE_1018905</name>
</gene>
<evidence type="ECO:0000313" key="2">
    <source>
        <dbReference type="Proteomes" id="UP000001870"/>
    </source>
</evidence>
<reference evidence="1 2" key="2">
    <citation type="journal article" date="2015" name="Antonie Van Leeuwenhoek">
        <title>Ecophysiological diversity of a novel member of the genus Alteromonas, and description of Alteromonas mediterranea sp. nov.</title>
        <authorList>
            <person name="Ivanova E.P."/>
            <person name="Lopez-Perez M."/>
            <person name="Zabalos M."/>
            <person name="Nguyen S.H."/>
            <person name="Webb H.K."/>
            <person name="Ryan J."/>
            <person name="Lagutin K."/>
            <person name="Vyssotski M."/>
            <person name="Crawford R.J."/>
            <person name="Rodriguez-Valera F."/>
        </authorList>
    </citation>
    <scope>NUCLEOTIDE SEQUENCE [LARGE SCALE GENOMIC DNA]</scope>
    <source>
        <strain evidence="2">DSM 17117 / CIP 110805 / LMG 28347 / Deep ecotype</strain>
    </source>
</reference>
<proteinExistence type="predicted"/>
<evidence type="ECO:0000313" key="1">
    <source>
        <dbReference type="EMBL" id="AEA99905.1"/>
    </source>
</evidence>
<name>F2G9Q5_ALTMD</name>
<dbReference type="AlphaFoldDB" id="F2G9Q5"/>
<reference evidence="1 2" key="1">
    <citation type="journal article" date="2008" name="ISME J.">
        <title>Comparative genomics of two ecotypes of the marine planktonic copiotroph Alteromonas macleodii suggests alternative lifestyles associated with different kinds of particulate organic matter.</title>
        <authorList>
            <person name="Ivars-Martinez E."/>
            <person name="Martin-Cuadrado A.B."/>
            <person name="D'Auria G."/>
            <person name="Mira A."/>
            <person name="Ferriera S."/>
            <person name="Johnson J."/>
            <person name="Friedman R."/>
            <person name="Rodriguez-Valera F."/>
        </authorList>
    </citation>
    <scope>NUCLEOTIDE SEQUENCE [LARGE SCALE GENOMIC DNA]</scope>
    <source>
        <strain evidence="2">DSM 17117 / CIP 110805 / LMG 28347 / Deep ecotype</strain>
    </source>
</reference>
<protein>
    <submittedName>
        <fullName evidence="1">Uncharacterized protein</fullName>
    </submittedName>
</protein>
<keyword evidence="2" id="KW-1185">Reference proteome</keyword>
<dbReference type="KEGG" id="amc:MADE_1018905"/>
<accession>F2G9Q5</accession>
<dbReference type="Proteomes" id="UP000001870">
    <property type="component" value="Chromosome"/>
</dbReference>
<organism evidence="1 2">
    <name type="scientific">Alteromonas mediterranea (strain DSM 17117 / CIP 110805 / LMG 28347 / Deep ecotype)</name>
    <dbReference type="NCBI Taxonomy" id="1774373"/>
    <lineage>
        <taxon>Bacteria</taxon>
        <taxon>Pseudomonadati</taxon>
        <taxon>Pseudomonadota</taxon>
        <taxon>Gammaproteobacteria</taxon>
        <taxon>Alteromonadales</taxon>
        <taxon>Alteromonadaceae</taxon>
        <taxon>Alteromonas/Salinimonas group</taxon>
        <taxon>Alteromonas</taxon>
    </lineage>
</organism>